<keyword evidence="1" id="KW-0812">Transmembrane</keyword>
<protein>
    <submittedName>
        <fullName evidence="2">DUF805 domain-containing protein</fullName>
    </submittedName>
</protein>
<dbReference type="InterPro" id="IPR008523">
    <property type="entry name" value="DUF805"/>
</dbReference>
<dbReference type="EMBL" id="DRMS01000333">
    <property type="protein sequence ID" value="HFC92914.1"/>
    <property type="molecule type" value="Genomic_DNA"/>
</dbReference>
<proteinExistence type="predicted"/>
<reference evidence="2" key="1">
    <citation type="journal article" date="2020" name="mSystems">
        <title>Genome- and Community-Level Interaction Insights into Carbon Utilization and Element Cycling Functions of Hydrothermarchaeota in Hydrothermal Sediment.</title>
        <authorList>
            <person name="Zhou Z."/>
            <person name="Liu Y."/>
            <person name="Xu W."/>
            <person name="Pan J."/>
            <person name="Luo Z.H."/>
            <person name="Li M."/>
        </authorList>
    </citation>
    <scope>NUCLEOTIDE SEQUENCE [LARGE SCALE GENOMIC DNA]</scope>
    <source>
        <strain evidence="2">HyVt-493</strain>
    </source>
</reference>
<dbReference type="PANTHER" id="PTHR34980">
    <property type="entry name" value="INNER MEMBRANE PROTEIN-RELATED-RELATED"/>
    <property type="match status" value="1"/>
</dbReference>
<organism evidence="2">
    <name type="scientific">Leucothrix mucor</name>
    <dbReference type="NCBI Taxonomy" id="45248"/>
    <lineage>
        <taxon>Bacteria</taxon>
        <taxon>Pseudomonadati</taxon>
        <taxon>Pseudomonadota</taxon>
        <taxon>Gammaproteobacteria</taxon>
        <taxon>Thiotrichales</taxon>
        <taxon>Thiotrichaceae</taxon>
        <taxon>Leucothrix</taxon>
    </lineage>
</organism>
<feature type="transmembrane region" description="Helical" evidence="1">
    <location>
        <begin position="34"/>
        <end position="56"/>
    </location>
</feature>
<feature type="transmembrane region" description="Helical" evidence="1">
    <location>
        <begin position="95"/>
        <end position="115"/>
    </location>
</feature>
<comment type="caution">
    <text evidence="2">The sequence shown here is derived from an EMBL/GenBank/DDBJ whole genome shotgun (WGS) entry which is preliminary data.</text>
</comment>
<dbReference type="PANTHER" id="PTHR34980:SF3">
    <property type="entry name" value="BLR8105 PROTEIN"/>
    <property type="match status" value="1"/>
</dbReference>
<name>A0A7V2WVI7_LEUMU</name>
<accession>A0A7V2WVI7</accession>
<feature type="transmembrane region" description="Helical" evidence="1">
    <location>
        <begin position="135"/>
        <end position="155"/>
    </location>
</feature>
<evidence type="ECO:0000313" key="2">
    <source>
        <dbReference type="EMBL" id="HFC92914.1"/>
    </source>
</evidence>
<evidence type="ECO:0000256" key="1">
    <source>
        <dbReference type="SAM" id="Phobius"/>
    </source>
</evidence>
<keyword evidence="1" id="KW-0472">Membrane</keyword>
<dbReference type="AlphaFoldDB" id="A0A7V2WVI7"/>
<dbReference type="GO" id="GO:0005886">
    <property type="term" value="C:plasma membrane"/>
    <property type="evidence" value="ECO:0007669"/>
    <property type="project" value="TreeGrafter"/>
</dbReference>
<sequence>MSASETYPKGNLQRQRYSQVDLLSADGRIGRLRYFFYSIILPFLVFWVLAAIAGLISKLDNIGQIVGYIFLAAAIGSALYLLFQLTIQRCHDFNVSGWLSTLILIPFGTLVFWLIPGSRNINRYGEPPEPTSKWVRIGAYLLFITLIAALTYWLLKSGTSLDLSALTDIKTPISELTK</sequence>
<keyword evidence="1" id="KW-1133">Transmembrane helix</keyword>
<gene>
    <name evidence="2" type="ORF">ENJ51_08900</name>
</gene>
<feature type="transmembrane region" description="Helical" evidence="1">
    <location>
        <begin position="62"/>
        <end position="83"/>
    </location>
</feature>
<dbReference type="Pfam" id="PF05656">
    <property type="entry name" value="DUF805"/>
    <property type="match status" value="1"/>
</dbReference>
<dbReference type="Proteomes" id="UP000885750">
    <property type="component" value="Unassembled WGS sequence"/>
</dbReference>